<evidence type="ECO:0000259" key="7">
    <source>
        <dbReference type="Pfam" id="PF01321"/>
    </source>
</evidence>
<dbReference type="SUPFAM" id="SSF53092">
    <property type="entry name" value="Creatinase/prolidase N-terminal domain"/>
    <property type="match status" value="1"/>
</dbReference>
<comment type="caution">
    <text evidence="8">The sequence shown here is derived from an EMBL/GenBank/DDBJ whole genome shotgun (WGS) entry which is preliminary data.</text>
</comment>
<dbReference type="Gene3D" id="3.90.230.10">
    <property type="entry name" value="Creatinase/methionine aminopeptidase superfamily"/>
    <property type="match status" value="1"/>
</dbReference>
<protein>
    <submittedName>
        <fullName evidence="8">Aminopeptidase P family protein</fullName>
    </submittedName>
</protein>
<dbReference type="InterPro" id="IPR001131">
    <property type="entry name" value="Peptidase_M24B_aminopep-P_CS"/>
</dbReference>
<feature type="domain" description="Peptidase M24" evidence="6">
    <location>
        <begin position="142"/>
        <end position="345"/>
    </location>
</feature>
<dbReference type="Pfam" id="PF01321">
    <property type="entry name" value="Creatinase_N"/>
    <property type="match status" value="1"/>
</dbReference>
<gene>
    <name evidence="8" type="ORF">FPZ44_17315</name>
</gene>
<dbReference type="InterPro" id="IPR050659">
    <property type="entry name" value="Peptidase_M24B"/>
</dbReference>
<dbReference type="InterPro" id="IPR000587">
    <property type="entry name" value="Creatinase_N"/>
</dbReference>
<dbReference type="InterPro" id="IPR036005">
    <property type="entry name" value="Creatinase/aminopeptidase-like"/>
</dbReference>
<dbReference type="PROSITE" id="PS00491">
    <property type="entry name" value="PROLINE_PEPTIDASE"/>
    <property type="match status" value="1"/>
</dbReference>
<sequence>MNNLVQQLYEAMERMQWDAMLITDPKHVYYFTGFACDPHERFLGIALVQGQEPVLIVPALDGDKAAADSSIKRIVTHKDTDNPYSILREQLPASLHTFGIEKAHMTVQRYEALQAVVQAAKVEDIGQELQALRVVKTDAEIERMQAAADCVETVLGNVVERVRVGMTEAEVVAELEYEMKKQGAEGPSFSTMVLTGDNSALPHGIPGTRRIQEGDLLLFDLGVYLDGYASDITRTFAVGEVSDELKAIYNTVLAANEAAIAAVKPGVTFGSLDRTARDLITEQGYGEYFTHRLGHGLGIDVHEYPSIHEQNEDILQPGMAFTIEPGVYVPGVGGVRIEDDVIVTKDGVRVLTSFPKELTVIGV</sequence>
<evidence type="ECO:0000256" key="3">
    <source>
        <dbReference type="ARBA" id="ARBA00022723"/>
    </source>
</evidence>
<dbReference type="GO" id="GO:0046872">
    <property type="term" value="F:metal ion binding"/>
    <property type="evidence" value="ECO:0007669"/>
    <property type="project" value="UniProtKB-KW"/>
</dbReference>
<dbReference type="InterPro" id="IPR029149">
    <property type="entry name" value="Creatin/AminoP/Spt16_N"/>
</dbReference>
<dbReference type="PRINTS" id="PR00599">
    <property type="entry name" value="MAPEPTIDASE"/>
</dbReference>
<dbReference type="InterPro" id="IPR000994">
    <property type="entry name" value="Pept_M24"/>
</dbReference>
<evidence type="ECO:0000313" key="9">
    <source>
        <dbReference type="Proteomes" id="UP000318102"/>
    </source>
</evidence>
<dbReference type="Gene3D" id="3.40.350.10">
    <property type="entry name" value="Creatinase/prolidase N-terminal domain"/>
    <property type="match status" value="1"/>
</dbReference>
<keyword evidence="5" id="KW-0464">Manganese</keyword>
<dbReference type="CDD" id="cd01092">
    <property type="entry name" value="APP-like"/>
    <property type="match status" value="1"/>
</dbReference>
<dbReference type="AlphaFoldDB" id="A0A559IPH5"/>
<comment type="cofactor">
    <cofactor evidence="1">
        <name>Mn(2+)</name>
        <dbReference type="ChEBI" id="CHEBI:29035"/>
    </cofactor>
</comment>
<dbReference type="InterPro" id="IPR001714">
    <property type="entry name" value="Pept_M24_MAP"/>
</dbReference>
<evidence type="ECO:0000259" key="6">
    <source>
        <dbReference type="Pfam" id="PF00557"/>
    </source>
</evidence>
<evidence type="ECO:0000256" key="5">
    <source>
        <dbReference type="ARBA" id="ARBA00023211"/>
    </source>
</evidence>
<keyword evidence="3" id="KW-0479">Metal-binding</keyword>
<keyword evidence="4" id="KW-0378">Hydrolase</keyword>
<dbReference type="PANTHER" id="PTHR46112:SF10">
    <property type="entry name" value="DIPEPTIDASE YKVY-RELATED"/>
    <property type="match status" value="1"/>
</dbReference>
<dbReference type="GO" id="GO:0008235">
    <property type="term" value="F:metalloexopeptidase activity"/>
    <property type="evidence" value="ECO:0007669"/>
    <property type="project" value="UniProtKB-ARBA"/>
</dbReference>
<dbReference type="FunFam" id="3.90.230.10:FF:000014">
    <property type="entry name" value="Aminopeptidase P family protein"/>
    <property type="match status" value="1"/>
</dbReference>
<keyword evidence="8" id="KW-0645">Protease</keyword>
<accession>A0A559IPH5</accession>
<dbReference type="Proteomes" id="UP000318102">
    <property type="component" value="Unassembled WGS sequence"/>
</dbReference>
<reference evidence="8 9" key="1">
    <citation type="submission" date="2019-07" db="EMBL/GenBank/DDBJ databases">
        <authorList>
            <person name="Kim J."/>
        </authorList>
    </citation>
    <scope>NUCLEOTIDE SEQUENCE [LARGE SCALE GENOMIC DNA]</scope>
    <source>
        <strain evidence="8 9">N4</strain>
    </source>
</reference>
<evidence type="ECO:0000256" key="1">
    <source>
        <dbReference type="ARBA" id="ARBA00001936"/>
    </source>
</evidence>
<dbReference type="OrthoDB" id="9806388at2"/>
<dbReference type="RefSeq" id="WP_144992130.1">
    <property type="nucleotide sequence ID" value="NZ_VNJK01000002.1"/>
</dbReference>
<comment type="similarity">
    <text evidence="2">Belongs to the peptidase M24B family.</text>
</comment>
<dbReference type="PANTHER" id="PTHR46112">
    <property type="entry name" value="AMINOPEPTIDASE"/>
    <property type="match status" value="1"/>
</dbReference>
<evidence type="ECO:0000256" key="2">
    <source>
        <dbReference type="ARBA" id="ARBA00008766"/>
    </source>
</evidence>
<dbReference type="GO" id="GO:0004177">
    <property type="term" value="F:aminopeptidase activity"/>
    <property type="evidence" value="ECO:0007669"/>
    <property type="project" value="UniProtKB-KW"/>
</dbReference>
<organism evidence="8 9">
    <name type="scientific">Paenibacillus agilis</name>
    <dbReference type="NCBI Taxonomy" id="3020863"/>
    <lineage>
        <taxon>Bacteria</taxon>
        <taxon>Bacillati</taxon>
        <taxon>Bacillota</taxon>
        <taxon>Bacilli</taxon>
        <taxon>Bacillales</taxon>
        <taxon>Paenibacillaceae</taxon>
        <taxon>Paenibacillus</taxon>
    </lineage>
</organism>
<evidence type="ECO:0000313" key="8">
    <source>
        <dbReference type="EMBL" id="TVX89538.1"/>
    </source>
</evidence>
<keyword evidence="8" id="KW-0031">Aminopeptidase</keyword>
<keyword evidence="9" id="KW-1185">Reference proteome</keyword>
<evidence type="ECO:0000256" key="4">
    <source>
        <dbReference type="ARBA" id="ARBA00022801"/>
    </source>
</evidence>
<feature type="domain" description="Creatinase N-terminal" evidence="7">
    <location>
        <begin position="6"/>
        <end position="135"/>
    </location>
</feature>
<dbReference type="EMBL" id="VNJK01000002">
    <property type="protein sequence ID" value="TVX89538.1"/>
    <property type="molecule type" value="Genomic_DNA"/>
</dbReference>
<proteinExistence type="inferred from homology"/>
<dbReference type="SUPFAM" id="SSF55920">
    <property type="entry name" value="Creatinase/aminopeptidase"/>
    <property type="match status" value="1"/>
</dbReference>
<dbReference type="Pfam" id="PF00557">
    <property type="entry name" value="Peptidase_M24"/>
    <property type="match status" value="1"/>
</dbReference>
<name>A0A559IPH5_9BACL</name>